<dbReference type="GO" id="GO:0051301">
    <property type="term" value="P:cell division"/>
    <property type="evidence" value="ECO:0007669"/>
    <property type="project" value="UniProtKB-KW"/>
</dbReference>
<keyword evidence="3" id="KW-1185">Reference proteome</keyword>
<gene>
    <name evidence="2" type="ORF">SAMN05216214_103159</name>
</gene>
<dbReference type="InterPro" id="IPR012662">
    <property type="entry name" value="CHP02449"/>
</dbReference>
<feature type="coiled-coil region" evidence="1">
    <location>
        <begin position="6"/>
        <end position="68"/>
    </location>
</feature>
<sequence length="69" mass="8153">MENVDLQALSDKLDELLKQVDYLRRHNRALLASEQAWREERAQLIEKNELAKHKVESMIQHLKSLEQDG</sequence>
<keyword evidence="2" id="KW-0131">Cell cycle</keyword>
<dbReference type="NCBIfam" id="TIGR02449">
    <property type="entry name" value="TIGR02449 family protein"/>
    <property type="match status" value="1"/>
</dbReference>
<evidence type="ECO:0000313" key="2">
    <source>
        <dbReference type="EMBL" id="SEK56230.1"/>
    </source>
</evidence>
<dbReference type="OrthoDB" id="6120894at2"/>
<accession>A0A1H7I456</accession>
<proteinExistence type="predicted"/>
<keyword evidence="1" id="KW-0175">Coiled coil</keyword>
<dbReference type="STRING" id="1429083.GCA_001885685_03353"/>
<protein>
    <submittedName>
        <fullName evidence="2">Cell division protein ZapB</fullName>
    </submittedName>
</protein>
<dbReference type="AlphaFoldDB" id="A0A1H7I456"/>
<organism evidence="2 3">
    <name type="scientific">Atopomonas hussainii</name>
    <dbReference type="NCBI Taxonomy" id="1429083"/>
    <lineage>
        <taxon>Bacteria</taxon>
        <taxon>Pseudomonadati</taxon>
        <taxon>Pseudomonadota</taxon>
        <taxon>Gammaproteobacteria</taxon>
        <taxon>Pseudomonadales</taxon>
        <taxon>Pseudomonadaceae</taxon>
        <taxon>Atopomonas</taxon>
    </lineage>
</organism>
<reference evidence="2 3" key="1">
    <citation type="submission" date="2016-10" db="EMBL/GenBank/DDBJ databases">
        <authorList>
            <person name="de Groot N.N."/>
        </authorList>
    </citation>
    <scope>NUCLEOTIDE SEQUENCE [LARGE SCALE GENOMIC DNA]</scope>
    <source>
        <strain evidence="2 3">JCM 19513</strain>
    </source>
</reference>
<dbReference type="Proteomes" id="UP000185766">
    <property type="component" value="Unassembled WGS sequence"/>
</dbReference>
<dbReference type="EMBL" id="FOAS01000003">
    <property type="protein sequence ID" value="SEK56230.1"/>
    <property type="molecule type" value="Genomic_DNA"/>
</dbReference>
<evidence type="ECO:0000313" key="3">
    <source>
        <dbReference type="Proteomes" id="UP000185766"/>
    </source>
</evidence>
<keyword evidence="2" id="KW-0132">Cell division</keyword>
<dbReference type="RefSeq" id="WP_071872546.1">
    <property type="nucleotide sequence ID" value="NZ_FOAS01000003.1"/>
</dbReference>
<evidence type="ECO:0000256" key="1">
    <source>
        <dbReference type="SAM" id="Coils"/>
    </source>
</evidence>
<name>A0A1H7I456_9GAMM</name>